<dbReference type="AlphaFoldDB" id="A0A517TRJ8"/>
<accession>A0A517TRJ8</accession>
<evidence type="ECO:0000313" key="1">
    <source>
        <dbReference type="EMBL" id="QDT70997.1"/>
    </source>
</evidence>
<gene>
    <name evidence="1" type="ORF">I41_01520</name>
</gene>
<dbReference type="EMBL" id="CP036339">
    <property type="protein sequence ID" value="QDT70997.1"/>
    <property type="molecule type" value="Genomic_DNA"/>
</dbReference>
<name>A0A517TRJ8_9BACT</name>
<protein>
    <submittedName>
        <fullName evidence="1">Uncharacterized protein</fullName>
    </submittedName>
</protein>
<keyword evidence="2" id="KW-1185">Reference proteome</keyword>
<sequence>MRGNIGFRNEGRPLPWQNDFYNPTSRDLHPGVMNRVDVAFTFDGVGGGIPTCAQPYFGLTDGNEYRVAIQVTADEAAPVTIYLPIRWDGTDWTSVSAVEALPGAWAN</sequence>
<evidence type="ECO:0000313" key="2">
    <source>
        <dbReference type="Proteomes" id="UP000317909"/>
    </source>
</evidence>
<dbReference type="KEGG" id="llh:I41_01520"/>
<organism evidence="1 2">
    <name type="scientific">Lacipirellula limnantheis</name>
    <dbReference type="NCBI Taxonomy" id="2528024"/>
    <lineage>
        <taxon>Bacteria</taxon>
        <taxon>Pseudomonadati</taxon>
        <taxon>Planctomycetota</taxon>
        <taxon>Planctomycetia</taxon>
        <taxon>Pirellulales</taxon>
        <taxon>Lacipirellulaceae</taxon>
        <taxon>Lacipirellula</taxon>
    </lineage>
</organism>
<proteinExistence type="predicted"/>
<reference evidence="1 2" key="1">
    <citation type="submission" date="2019-02" db="EMBL/GenBank/DDBJ databases">
        <title>Deep-cultivation of Planctomycetes and their phenomic and genomic characterization uncovers novel biology.</title>
        <authorList>
            <person name="Wiegand S."/>
            <person name="Jogler M."/>
            <person name="Boedeker C."/>
            <person name="Pinto D."/>
            <person name="Vollmers J."/>
            <person name="Rivas-Marin E."/>
            <person name="Kohn T."/>
            <person name="Peeters S.H."/>
            <person name="Heuer A."/>
            <person name="Rast P."/>
            <person name="Oberbeckmann S."/>
            <person name="Bunk B."/>
            <person name="Jeske O."/>
            <person name="Meyerdierks A."/>
            <person name="Storesund J.E."/>
            <person name="Kallscheuer N."/>
            <person name="Luecker S."/>
            <person name="Lage O.M."/>
            <person name="Pohl T."/>
            <person name="Merkel B.J."/>
            <person name="Hornburger P."/>
            <person name="Mueller R.-W."/>
            <person name="Bruemmer F."/>
            <person name="Labrenz M."/>
            <person name="Spormann A.M."/>
            <person name="Op den Camp H."/>
            <person name="Overmann J."/>
            <person name="Amann R."/>
            <person name="Jetten M.S.M."/>
            <person name="Mascher T."/>
            <person name="Medema M.H."/>
            <person name="Devos D.P."/>
            <person name="Kaster A.-K."/>
            <person name="Ovreas L."/>
            <person name="Rohde M."/>
            <person name="Galperin M.Y."/>
            <person name="Jogler C."/>
        </authorList>
    </citation>
    <scope>NUCLEOTIDE SEQUENCE [LARGE SCALE GENOMIC DNA]</scope>
    <source>
        <strain evidence="1 2">I41</strain>
    </source>
</reference>
<dbReference type="Proteomes" id="UP000317909">
    <property type="component" value="Chromosome"/>
</dbReference>